<accession>A0A6J5E2W6</accession>
<sequence>MSDSSFRPSRDCPSGSRGGMPAIRQMNCHAAIDATIPG</sequence>
<dbReference type="Proteomes" id="UP000494135">
    <property type="component" value="Unassembled WGS sequence"/>
</dbReference>
<dbReference type="EMBL" id="CADIKG010000008">
    <property type="protein sequence ID" value="CAB3759751.1"/>
    <property type="molecule type" value="Genomic_DNA"/>
</dbReference>
<evidence type="ECO:0000313" key="3">
    <source>
        <dbReference type="Proteomes" id="UP000494135"/>
    </source>
</evidence>
<dbReference type="AlphaFoldDB" id="A0A6J5E2W6"/>
<reference evidence="2 3" key="1">
    <citation type="submission" date="2020-04" db="EMBL/GenBank/DDBJ databases">
        <authorList>
            <person name="De Canck E."/>
        </authorList>
    </citation>
    <scope>NUCLEOTIDE SEQUENCE [LARGE SCALE GENOMIC DNA]</scope>
    <source>
        <strain evidence="2 3">LMG 29660</strain>
    </source>
</reference>
<name>A0A6J5E2W6_9BURK</name>
<protein>
    <submittedName>
        <fullName evidence="2">Uncharacterized protein</fullName>
    </submittedName>
</protein>
<evidence type="ECO:0000313" key="2">
    <source>
        <dbReference type="EMBL" id="CAB3759751.1"/>
    </source>
</evidence>
<feature type="region of interest" description="Disordered" evidence="1">
    <location>
        <begin position="1"/>
        <end position="23"/>
    </location>
</feature>
<evidence type="ECO:0000256" key="1">
    <source>
        <dbReference type="SAM" id="MobiDB-lite"/>
    </source>
</evidence>
<gene>
    <name evidence="2" type="ORF">LMG29660_03773</name>
</gene>
<proteinExistence type="predicted"/>
<organism evidence="2 3">
    <name type="scientific">Burkholderia puraquae</name>
    <dbReference type="NCBI Taxonomy" id="1904757"/>
    <lineage>
        <taxon>Bacteria</taxon>
        <taxon>Pseudomonadati</taxon>
        <taxon>Pseudomonadota</taxon>
        <taxon>Betaproteobacteria</taxon>
        <taxon>Burkholderiales</taxon>
        <taxon>Burkholderiaceae</taxon>
        <taxon>Burkholderia</taxon>
        <taxon>Burkholderia cepacia complex</taxon>
    </lineage>
</organism>